<comment type="caution">
    <text evidence="2">The sequence shown here is derived from an EMBL/GenBank/DDBJ whole genome shotgun (WGS) entry which is preliminary data.</text>
</comment>
<evidence type="ECO:0000256" key="1">
    <source>
        <dbReference type="SAM" id="SignalP"/>
    </source>
</evidence>
<evidence type="ECO:0000313" key="2">
    <source>
        <dbReference type="EMBL" id="MBK1814232.1"/>
    </source>
</evidence>
<sequence length="189" mass="19642">MKSLTTVFLFAALASPLSAAIIVTGNVSTPNAPCTFEITSDINVTITANAVNQIVAVMFDNWVTTDGTRTDRPLSPGFSYQLNGIAGSQTATLGDNIDNTFGIITPGDGFIFLQLPTPAVIGDILTLKAGVYNFTGDAAFNPQTVGTFNGNLVVIDNLANPIAAPTAVPEPSGALLGLVGAALLFRRRR</sequence>
<dbReference type="RefSeq" id="WP_200349198.1">
    <property type="nucleotide sequence ID" value="NZ_BAABHZ010000005.1"/>
</dbReference>
<feature type="signal peptide" evidence="1">
    <location>
        <begin position="1"/>
        <end position="19"/>
    </location>
</feature>
<protein>
    <recommendedName>
        <fullName evidence="4">PEP-CTERM protein-sorting domain-containing protein</fullName>
    </recommendedName>
</protein>
<organism evidence="2 3">
    <name type="scientific">Luteolibacter yonseiensis</name>
    <dbReference type="NCBI Taxonomy" id="1144680"/>
    <lineage>
        <taxon>Bacteria</taxon>
        <taxon>Pseudomonadati</taxon>
        <taxon>Verrucomicrobiota</taxon>
        <taxon>Verrucomicrobiia</taxon>
        <taxon>Verrucomicrobiales</taxon>
        <taxon>Verrucomicrobiaceae</taxon>
        <taxon>Luteolibacter</taxon>
    </lineage>
</organism>
<dbReference type="Proteomes" id="UP000600139">
    <property type="component" value="Unassembled WGS sequence"/>
</dbReference>
<evidence type="ECO:0000313" key="3">
    <source>
        <dbReference type="Proteomes" id="UP000600139"/>
    </source>
</evidence>
<gene>
    <name evidence="2" type="ORF">JIN84_01240</name>
</gene>
<proteinExistence type="predicted"/>
<dbReference type="EMBL" id="JAENIK010000002">
    <property type="protein sequence ID" value="MBK1814232.1"/>
    <property type="molecule type" value="Genomic_DNA"/>
</dbReference>
<reference evidence="2" key="1">
    <citation type="submission" date="2021-01" db="EMBL/GenBank/DDBJ databases">
        <title>Modified the classification status of verrucomicrobia.</title>
        <authorList>
            <person name="Feng X."/>
        </authorList>
    </citation>
    <scope>NUCLEOTIDE SEQUENCE</scope>
    <source>
        <strain evidence="2">JCM 18052</strain>
    </source>
</reference>
<feature type="chain" id="PRO_5037603992" description="PEP-CTERM protein-sorting domain-containing protein" evidence="1">
    <location>
        <begin position="20"/>
        <end position="189"/>
    </location>
</feature>
<keyword evidence="3" id="KW-1185">Reference proteome</keyword>
<name>A0A934R0H5_9BACT</name>
<keyword evidence="1" id="KW-0732">Signal</keyword>
<accession>A0A934R0H5</accession>
<evidence type="ECO:0008006" key="4">
    <source>
        <dbReference type="Google" id="ProtNLM"/>
    </source>
</evidence>
<dbReference type="AlphaFoldDB" id="A0A934R0H5"/>